<comment type="caution">
    <text evidence="2">The sequence shown here is derived from an EMBL/GenBank/DDBJ whole genome shotgun (WGS) entry which is preliminary data.</text>
</comment>
<protein>
    <submittedName>
        <fullName evidence="2">Uncharacterized protein</fullName>
    </submittedName>
</protein>
<proteinExistence type="predicted"/>
<gene>
    <name evidence="2" type="ORF">G7Y89_g7439</name>
</gene>
<evidence type="ECO:0000256" key="1">
    <source>
        <dbReference type="SAM" id="MobiDB-lite"/>
    </source>
</evidence>
<sequence length="70" mass="7146">MLKQHFKVVQLVPTAGSAGALVSFQSDVTGAGDDSSDEINTGNNGGIHAAENEPDPALTLPEVTRKVNAG</sequence>
<evidence type="ECO:0000313" key="2">
    <source>
        <dbReference type="EMBL" id="KAF4630704.1"/>
    </source>
</evidence>
<dbReference type="AlphaFoldDB" id="A0A8H4W4K0"/>
<dbReference type="Proteomes" id="UP000566819">
    <property type="component" value="Unassembled WGS sequence"/>
</dbReference>
<organism evidence="2 3">
    <name type="scientific">Cudoniella acicularis</name>
    <dbReference type="NCBI Taxonomy" id="354080"/>
    <lineage>
        <taxon>Eukaryota</taxon>
        <taxon>Fungi</taxon>
        <taxon>Dikarya</taxon>
        <taxon>Ascomycota</taxon>
        <taxon>Pezizomycotina</taxon>
        <taxon>Leotiomycetes</taxon>
        <taxon>Helotiales</taxon>
        <taxon>Tricladiaceae</taxon>
        <taxon>Cudoniella</taxon>
    </lineage>
</organism>
<evidence type="ECO:0000313" key="3">
    <source>
        <dbReference type="Proteomes" id="UP000566819"/>
    </source>
</evidence>
<accession>A0A8H4W4K0</accession>
<keyword evidence="3" id="KW-1185">Reference proteome</keyword>
<reference evidence="2 3" key="1">
    <citation type="submission" date="2020-03" db="EMBL/GenBank/DDBJ databases">
        <title>Draft Genome Sequence of Cudoniella acicularis.</title>
        <authorList>
            <person name="Buettner E."/>
            <person name="Kellner H."/>
        </authorList>
    </citation>
    <scope>NUCLEOTIDE SEQUENCE [LARGE SCALE GENOMIC DNA]</scope>
    <source>
        <strain evidence="2 3">DSM 108380</strain>
    </source>
</reference>
<dbReference type="EMBL" id="JAAMPI010000523">
    <property type="protein sequence ID" value="KAF4630704.1"/>
    <property type="molecule type" value="Genomic_DNA"/>
</dbReference>
<name>A0A8H4W4K0_9HELO</name>
<feature type="region of interest" description="Disordered" evidence="1">
    <location>
        <begin position="28"/>
        <end position="70"/>
    </location>
</feature>